<sequence>MNSNYVQTKQFQEKARQRRRRGLVRRLTAFAIIALVMSGVFLSIFTSQAATLNEKLDEKQKAQAELKEMQKKEKMLKEEIQQLNNMEYIGEIARRDYFMSKPGETIFKLPSN</sequence>
<dbReference type="OrthoDB" id="2991180at2"/>
<organism evidence="3 4">
    <name type="scientific">Exobacillus caeni</name>
    <dbReference type="NCBI Taxonomy" id="2574798"/>
    <lineage>
        <taxon>Bacteria</taxon>
        <taxon>Bacillati</taxon>
        <taxon>Bacillota</taxon>
        <taxon>Bacilli</taxon>
        <taxon>Bacillales</taxon>
        <taxon>Guptibacillaceae</taxon>
        <taxon>Exobacillus</taxon>
    </lineage>
</organism>
<keyword evidence="2" id="KW-1133">Transmembrane helix</keyword>
<gene>
    <name evidence="3" type="ORF">FCL54_22775</name>
</gene>
<evidence type="ECO:0000256" key="2">
    <source>
        <dbReference type="SAM" id="Phobius"/>
    </source>
</evidence>
<feature type="transmembrane region" description="Helical" evidence="2">
    <location>
        <begin position="23"/>
        <end position="45"/>
    </location>
</feature>
<evidence type="ECO:0000313" key="4">
    <source>
        <dbReference type="Proteomes" id="UP000308230"/>
    </source>
</evidence>
<dbReference type="AlphaFoldDB" id="A0A5R9EY85"/>
<keyword evidence="2" id="KW-0812">Transmembrane</keyword>
<dbReference type="InterPro" id="IPR007060">
    <property type="entry name" value="FtsL/DivIC"/>
</dbReference>
<name>A0A5R9EY85_9BACL</name>
<reference evidence="3 4" key="1">
    <citation type="submission" date="2019-04" db="EMBL/GenBank/DDBJ databases">
        <title>Bacillus caeni sp. nov., a bacterium isolated from mangrove sediment.</title>
        <authorList>
            <person name="Huang H."/>
            <person name="Mo K."/>
            <person name="Hu Y."/>
        </authorList>
    </citation>
    <scope>NUCLEOTIDE SEQUENCE [LARGE SCALE GENOMIC DNA]</scope>
    <source>
        <strain evidence="3 4">HB172195</strain>
    </source>
</reference>
<accession>A0A5R9EY85</accession>
<dbReference type="PANTHER" id="PTHR40027:SF1">
    <property type="entry name" value="CELL DIVISION PROTEIN DIVIC"/>
    <property type="match status" value="1"/>
</dbReference>
<dbReference type="InterPro" id="IPR039076">
    <property type="entry name" value="DivIC"/>
</dbReference>
<keyword evidence="4" id="KW-1185">Reference proteome</keyword>
<dbReference type="Pfam" id="PF04977">
    <property type="entry name" value="DivIC"/>
    <property type="match status" value="1"/>
</dbReference>
<dbReference type="PANTHER" id="PTHR40027">
    <property type="entry name" value="CELL DIVISION PROTEIN DIVIC"/>
    <property type="match status" value="1"/>
</dbReference>
<comment type="caution">
    <text evidence="3">The sequence shown here is derived from an EMBL/GenBank/DDBJ whole genome shotgun (WGS) entry which is preliminary data.</text>
</comment>
<dbReference type="EMBL" id="SWLG01000033">
    <property type="protein sequence ID" value="TLS35000.1"/>
    <property type="molecule type" value="Genomic_DNA"/>
</dbReference>
<dbReference type="GO" id="GO:0051301">
    <property type="term" value="P:cell division"/>
    <property type="evidence" value="ECO:0007669"/>
    <property type="project" value="InterPro"/>
</dbReference>
<protein>
    <submittedName>
        <fullName evidence="3">Septum formation initiator family protein</fullName>
    </submittedName>
</protein>
<evidence type="ECO:0000313" key="3">
    <source>
        <dbReference type="EMBL" id="TLS35000.1"/>
    </source>
</evidence>
<feature type="coiled-coil region" evidence="1">
    <location>
        <begin position="49"/>
        <end position="86"/>
    </location>
</feature>
<dbReference type="Proteomes" id="UP000308230">
    <property type="component" value="Unassembled WGS sequence"/>
</dbReference>
<evidence type="ECO:0000256" key="1">
    <source>
        <dbReference type="SAM" id="Coils"/>
    </source>
</evidence>
<keyword evidence="2" id="KW-0472">Membrane</keyword>
<proteinExistence type="predicted"/>
<keyword evidence="1" id="KW-0175">Coiled coil</keyword>